<keyword evidence="1" id="KW-1133">Transmembrane helix</keyword>
<gene>
    <name evidence="2" type="ORF">F4553_002006</name>
</gene>
<feature type="transmembrane region" description="Helical" evidence="1">
    <location>
        <begin position="96"/>
        <end position="116"/>
    </location>
</feature>
<dbReference type="AlphaFoldDB" id="A0A841BHQ1"/>
<name>A0A841BHQ1_9ACTN</name>
<sequence length="118" mass="12738">MNGWLGLGAIVSQAGAFRKGQVAPYRFACCCPCHAQHGWNRAPSSINFPHHPSSVMVLVLVVASYPMWLKAAGFSFDQSSRLVSTLAEVSVHLHLVHIAAGAPAALLTLMLAIRAYRR</sequence>
<comment type="caution">
    <text evidence="2">The sequence shown here is derived from an EMBL/GenBank/DDBJ whole genome shotgun (WGS) entry which is preliminary data.</text>
</comment>
<organism evidence="2 3">
    <name type="scientific">Allocatelliglobosispora scoriae</name>
    <dbReference type="NCBI Taxonomy" id="643052"/>
    <lineage>
        <taxon>Bacteria</taxon>
        <taxon>Bacillati</taxon>
        <taxon>Actinomycetota</taxon>
        <taxon>Actinomycetes</taxon>
        <taxon>Micromonosporales</taxon>
        <taxon>Micromonosporaceae</taxon>
        <taxon>Allocatelliglobosispora</taxon>
    </lineage>
</organism>
<feature type="transmembrane region" description="Helical" evidence="1">
    <location>
        <begin position="55"/>
        <end position="76"/>
    </location>
</feature>
<keyword evidence="3" id="KW-1185">Reference proteome</keyword>
<evidence type="ECO:0000313" key="2">
    <source>
        <dbReference type="EMBL" id="MBB5868627.1"/>
    </source>
</evidence>
<protein>
    <submittedName>
        <fullName evidence="2">Uncharacterized protein</fullName>
    </submittedName>
</protein>
<keyword evidence="1" id="KW-0472">Membrane</keyword>
<keyword evidence="1" id="KW-0812">Transmembrane</keyword>
<dbReference type="Proteomes" id="UP000587527">
    <property type="component" value="Unassembled WGS sequence"/>
</dbReference>
<reference evidence="2 3" key="1">
    <citation type="submission" date="2020-08" db="EMBL/GenBank/DDBJ databases">
        <title>Sequencing the genomes of 1000 actinobacteria strains.</title>
        <authorList>
            <person name="Klenk H.-P."/>
        </authorList>
    </citation>
    <scope>NUCLEOTIDE SEQUENCE [LARGE SCALE GENOMIC DNA]</scope>
    <source>
        <strain evidence="2 3">DSM 45362</strain>
    </source>
</reference>
<dbReference type="EMBL" id="JACHMN010000002">
    <property type="protein sequence ID" value="MBB5868627.1"/>
    <property type="molecule type" value="Genomic_DNA"/>
</dbReference>
<evidence type="ECO:0000256" key="1">
    <source>
        <dbReference type="SAM" id="Phobius"/>
    </source>
</evidence>
<evidence type="ECO:0000313" key="3">
    <source>
        <dbReference type="Proteomes" id="UP000587527"/>
    </source>
</evidence>
<accession>A0A841BHQ1</accession>
<proteinExistence type="predicted"/>